<evidence type="ECO:0000256" key="7">
    <source>
        <dbReference type="ARBA" id="ARBA00022723"/>
    </source>
</evidence>
<evidence type="ECO:0000256" key="10">
    <source>
        <dbReference type="ARBA" id="ARBA00023004"/>
    </source>
</evidence>
<sequence>MPSLVHSLLLCVLVLSASLIHTHAQLTSNFYNNVCPKALSTIKSVVLNAIKNEPRMGASLLRLHFHDCFVNGCDGSVLLDDTSTFTREKTALPNANSIRGFEVIDQIKTQVNQACNGNLVSCADILAVAARDSVAILGGPNYKVLVGRRDARTTSVNDANRNLPPPFFNVTQLLSNFQSHGLDLKDLVVLSAGHTLGYARCTSFRNRIYNDTNIDSKFAATLQGNCPQSGGDDNLSGLDKTPYSFDNAYFKFLLSNKGLLHSDQELFGGGNGDSDNLVKYYNTYPNAFKNDFASSMIKMGNMNPLTGSDGEVRANCRVVN</sequence>
<dbReference type="PANTHER" id="PTHR31388:SF123">
    <property type="entry name" value="PEROXIDASE RIP1"/>
    <property type="match status" value="1"/>
</dbReference>
<comment type="cofactor">
    <cofactor evidence="15 18">
        <name>Ca(2+)</name>
        <dbReference type="ChEBI" id="CHEBI:29108"/>
    </cofactor>
    <text evidence="15 18">Binds 2 calcium ions per subunit.</text>
</comment>
<evidence type="ECO:0000256" key="16">
    <source>
        <dbReference type="PIRSR" id="PIRSR600823-4"/>
    </source>
</evidence>
<dbReference type="EMBL" id="CM002927">
    <property type="protein sequence ID" value="KGN47225.1"/>
    <property type="molecule type" value="Genomic_DNA"/>
</dbReference>
<organism evidence="20 21">
    <name type="scientific">Cucumis sativus</name>
    <name type="common">Cucumber</name>
    <dbReference type="NCBI Taxonomy" id="3659"/>
    <lineage>
        <taxon>Eukaryota</taxon>
        <taxon>Viridiplantae</taxon>
        <taxon>Streptophyta</taxon>
        <taxon>Embryophyta</taxon>
        <taxon>Tracheophyta</taxon>
        <taxon>Spermatophyta</taxon>
        <taxon>Magnoliopsida</taxon>
        <taxon>eudicotyledons</taxon>
        <taxon>Gunneridae</taxon>
        <taxon>Pentapetalae</taxon>
        <taxon>rosids</taxon>
        <taxon>fabids</taxon>
        <taxon>Cucurbitales</taxon>
        <taxon>Cucurbitaceae</taxon>
        <taxon>Benincaseae</taxon>
        <taxon>Cucumis</taxon>
    </lineage>
</organism>
<dbReference type="Gene3D" id="1.10.520.10">
    <property type="match status" value="1"/>
</dbReference>
<gene>
    <name evidence="20" type="ORF">Csa_6G216930</name>
</gene>
<accession>A0A0A0KBY2</accession>
<evidence type="ECO:0000256" key="3">
    <source>
        <dbReference type="ARBA" id="ARBA00006873"/>
    </source>
</evidence>
<dbReference type="Gene3D" id="1.10.420.10">
    <property type="entry name" value="Peroxidase, domain 2"/>
    <property type="match status" value="1"/>
</dbReference>
<feature type="binding site" description="axial binding residue" evidence="15">
    <location>
        <position position="194"/>
    </location>
    <ligand>
        <name>heme b</name>
        <dbReference type="ChEBI" id="CHEBI:60344"/>
    </ligand>
    <ligandPart>
        <name>Fe</name>
        <dbReference type="ChEBI" id="CHEBI:18248"/>
    </ligandPart>
</feature>
<keyword evidence="10 15" id="KW-0408">Iron</keyword>
<evidence type="ECO:0000256" key="2">
    <source>
        <dbReference type="ARBA" id="ARBA00002322"/>
    </source>
</evidence>
<keyword evidence="8 15" id="KW-0106">Calcium</keyword>
<feature type="disulfide bond" evidence="17">
    <location>
        <begin position="68"/>
        <end position="73"/>
    </location>
</feature>
<dbReference type="PANTHER" id="PTHR31388">
    <property type="entry name" value="PEROXIDASE 72-RELATED"/>
    <property type="match status" value="1"/>
</dbReference>
<evidence type="ECO:0000256" key="11">
    <source>
        <dbReference type="ARBA" id="ARBA00023157"/>
    </source>
</evidence>
<dbReference type="GO" id="GO:0046872">
    <property type="term" value="F:metal ion binding"/>
    <property type="evidence" value="ECO:0007669"/>
    <property type="project" value="UniProtKB-UniRule"/>
</dbReference>
<feature type="binding site" evidence="15">
    <location>
        <position position="88"/>
    </location>
    <ligand>
        <name>Ca(2+)</name>
        <dbReference type="ChEBI" id="CHEBI:29108"/>
        <label>1</label>
    </ligand>
</feature>
<dbReference type="GO" id="GO:0006979">
    <property type="term" value="P:response to oxidative stress"/>
    <property type="evidence" value="ECO:0007669"/>
    <property type="project" value="UniProtKB-UniRule"/>
</dbReference>
<feature type="signal peptide" evidence="18">
    <location>
        <begin position="1"/>
        <end position="24"/>
    </location>
</feature>
<protein>
    <recommendedName>
        <fullName evidence="4 18">Peroxidase</fullName>
        <ecNumber evidence="4 18">1.11.1.7</ecNumber>
    </recommendedName>
</protein>
<feature type="binding site" evidence="15">
    <location>
        <position position="74"/>
    </location>
    <ligand>
        <name>Ca(2+)</name>
        <dbReference type="ChEBI" id="CHEBI:29108"/>
        <label>1</label>
    </ligand>
</feature>
<keyword evidence="12" id="KW-0325">Glycoprotein</keyword>
<evidence type="ECO:0000259" key="19">
    <source>
        <dbReference type="PROSITE" id="PS50873"/>
    </source>
</evidence>
<dbReference type="PROSITE" id="PS50873">
    <property type="entry name" value="PEROXIDASE_4"/>
    <property type="match status" value="1"/>
</dbReference>
<keyword evidence="9 18" id="KW-0560">Oxidoreductase</keyword>
<comment type="cofactor">
    <cofactor evidence="15 18">
        <name>heme b</name>
        <dbReference type="ChEBI" id="CHEBI:60344"/>
    </cofactor>
    <text evidence="15 18">Binds 1 heme b (iron(II)-protoporphyrin IX) group per subunit.</text>
</comment>
<feature type="binding site" evidence="15">
    <location>
        <position position="67"/>
    </location>
    <ligand>
        <name>Ca(2+)</name>
        <dbReference type="ChEBI" id="CHEBI:29108"/>
        <label>1</label>
    </ligand>
</feature>
<reference evidence="20 21" key="4">
    <citation type="journal article" date="2011" name="BMC Genomics">
        <title>RNA-Seq improves annotation of protein-coding genes in the cucumber genome.</title>
        <authorList>
            <person name="Li Z."/>
            <person name="Zhang Z."/>
            <person name="Yan P."/>
            <person name="Huang S."/>
            <person name="Fei Z."/>
            <person name="Lin K."/>
        </authorList>
    </citation>
    <scope>NUCLEOTIDE SEQUENCE [LARGE SCALE GENOMIC DNA]</scope>
    <source>
        <strain evidence="21">cv. 9930</strain>
    </source>
</reference>
<dbReference type="GO" id="GO:0009505">
    <property type="term" value="C:plant-type cell wall"/>
    <property type="evidence" value="ECO:0000318"/>
    <property type="project" value="GO_Central"/>
</dbReference>
<feature type="binding site" evidence="15">
    <location>
        <position position="76"/>
    </location>
    <ligand>
        <name>Ca(2+)</name>
        <dbReference type="ChEBI" id="CHEBI:29108"/>
        <label>1</label>
    </ligand>
</feature>
<dbReference type="OMA" id="HFWYQVL"/>
<dbReference type="EC" id="1.11.1.7" evidence="4 18"/>
<dbReference type="GO" id="GO:0005576">
    <property type="term" value="C:extracellular region"/>
    <property type="evidence" value="ECO:0007669"/>
    <property type="project" value="UniProtKB-SubCell"/>
</dbReference>
<dbReference type="KEGG" id="csv:101204490"/>
<feature type="binding site" evidence="15">
    <location>
        <position position="195"/>
    </location>
    <ligand>
        <name>Ca(2+)</name>
        <dbReference type="ChEBI" id="CHEBI:29108"/>
        <label>2</label>
    </ligand>
</feature>
<feature type="disulfide bond" evidence="17">
    <location>
        <begin position="122"/>
        <end position="316"/>
    </location>
</feature>
<evidence type="ECO:0000256" key="15">
    <source>
        <dbReference type="PIRSR" id="PIRSR600823-3"/>
    </source>
</evidence>
<dbReference type="PROSITE" id="PS00436">
    <property type="entry name" value="PEROXIDASE_2"/>
    <property type="match status" value="1"/>
</dbReference>
<feature type="disulfide bond" evidence="17">
    <location>
        <begin position="201"/>
        <end position="226"/>
    </location>
</feature>
<reference evidence="20 21" key="1">
    <citation type="journal article" date="2009" name="Nat. Genet.">
        <title>The genome of the cucumber, Cucumis sativus L.</title>
        <authorList>
            <person name="Huang S."/>
            <person name="Li R."/>
            <person name="Zhang Z."/>
            <person name="Li L."/>
            <person name="Gu X."/>
            <person name="Fan W."/>
            <person name="Lucas W.J."/>
            <person name="Wang X."/>
            <person name="Xie B."/>
            <person name="Ni P."/>
            <person name="Ren Y."/>
            <person name="Zhu H."/>
            <person name="Li J."/>
            <person name="Lin K."/>
            <person name="Jin W."/>
            <person name="Fei Z."/>
            <person name="Li G."/>
            <person name="Staub J."/>
            <person name="Kilian A."/>
            <person name="van der Vossen E.A."/>
            <person name="Wu Y."/>
            <person name="Guo J."/>
            <person name="He J."/>
            <person name="Jia Z."/>
            <person name="Ren Y."/>
            <person name="Tian G."/>
            <person name="Lu Y."/>
            <person name="Ruan J."/>
            <person name="Qian W."/>
            <person name="Wang M."/>
            <person name="Huang Q."/>
            <person name="Li B."/>
            <person name="Xuan Z."/>
            <person name="Cao J."/>
            <person name="Asan"/>
            <person name="Wu Z."/>
            <person name="Zhang J."/>
            <person name="Cai Q."/>
            <person name="Bai Y."/>
            <person name="Zhao B."/>
            <person name="Han Y."/>
            <person name="Li Y."/>
            <person name="Li X."/>
            <person name="Wang S."/>
            <person name="Shi Q."/>
            <person name="Liu S."/>
            <person name="Cho W.K."/>
            <person name="Kim J.Y."/>
            <person name="Xu Y."/>
            <person name="Heller-Uszynska K."/>
            <person name="Miao H."/>
            <person name="Cheng Z."/>
            <person name="Zhang S."/>
            <person name="Wu J."/>
            <person name="Yang Y."/>
            <person name="Kang H."/>
            <person name="Li M."/>
            <person name="Liang H."/>
            <person name="Ren X."/>
            <person name="Shi Z."/>
            <person name="Wen M."/>
            <person name="Jian M."/>
            <person name="Yang H."/>
            <person name="Zhang G."/>
            <person name="Yang Z."/>
            <person name="Chen R."/>
            <person name="Liu S."/>
            <person name="Li J."/>
            <person name="Ma L."/>
            <person name="Liu H."/>
            <person name="Zhou Y."/>
            <person name="Zhao J."/>
            <person name="Fang X."/>
            <person name="Li G."/>
            <person name="Fang L."/>
            <person name="Li Y."/>
            <person name="Liu D."/>
            <person name="Zheng H."/>
            <person name="Zhang Y."/>
            <person name="Qin N."/>
            <person name="Li Z."/>
            <person name="Yang G."/>
            <person name="Yang S."/>
            <person name="Bolund L."/>
            <person name="Kristiansen K."/>
            <person name="Zheng H."/>
            <person name="Li S."/>
            <person name="Zhang X."/>
            <person name="Yang H."/>
            <person name="Wang J."/>
            <person name="Sun R."/>
            <person name="Zhang B."/>
            <person name="Jiang S."/>
            <person name="Wang J."/>
            <person name="Du Y."/>
            <person name="Li S."/>
        </authorList>
    </citation>
    <scope>NUCLEOTIDE SEQUENCE [LARGE SCALE GENOMIC DNA]</scope>
    <source>
        <strain evidence="21">cv. 9930</strain>
    </source>
</reference>
<dbReference type="SUPFAM" id="SSF48113">
    <property type="entry name" value="Heme-dependent peroxidases"/>
    <property type="match status" value="1"/>
</dbReference>
<name>A0A0A0KBY2_CUCSA</name>
<comment type="subcellular location">
    <subcellularLocation>
        <location evidence="18">Secreted</location>
    </subcellularLocation>
</comment>
<feature type="active site" description="Proton acceptor" evidence="13">
    <location>
        <position position="66"/>
    </location>
</feature>
<dbReference type="GO" id="GO:0020037">
    <property type="term" value="F:heme binding"/>
    <property type="evidence" value="ECO:0007669"/>
    <property type="project" value="UniProtKB-UniRule"/>
</dbReference>
<dbReference type="CDD" id="cd00693">
    <property type="entry name" value="secretory_peroxidase"/>
    <property type="match status" value="1"/>
</dbReference>
<comment type="function">
    <text evidence="2">Removal of H(2)O(2), oxidation of toxic reductants, biosynthesis and degradation of lignin, suberization, auxin catabolism, response to environmental stresses such as wounding, pathogen attack and oxidative stress. These functions might be dependent on each isozyme/isoform in each plant tissue.</text>
</comment>
<dbReference type="AlphaFoldDB" id="A0A0A0KBY2"/>
<feature type="binding site" evidence="14">
    <location>
        <position position="164"/>
    </location>
    <ligand>
        <name>substrate</name>
    </ligand>
</feature>
<dbReference type="STRING" id="3659.A0A0A0KBY2"/>
<keyword evidence="18" id="KW-0732">Signal</keyword>
<dbReference type="Gramene" id="KGN47225">
    <property type="protein sequence ID" value="KGN47225"/>
    <property type="gene ID" value="Csa_6G216930"/>
</dbReference>
<evidence type="ECO:0000313" key="20">
    <source>
        <dbReference type="EMBL" id="KGN47225.1"/>
    </source>
</evidence>
<evidence type="ECO:0000256" key="13">
    <source>
        <dbReference type="PIRSR" id="PIRSR600823-1"/>
    </source>
</evidence>
<dbReference type="GO" id="GO:0140825">
    <property type="term" value="F:lactoperoxidase activity"/>
    <property type="evidence" value="ECO:0007669"/>
    <property type="project" value="UniProtKB-EC"/>
</dbReference>
<feature type="domain" description="Plant heme peroxidase family profile" evidence="19">
    <location>
        <begin position="25"/>
        <end position="320"/>
    </location>
</feature>
<keyword evidence="18" id="KW-0376">Hydrogen peroxide</keyword>
<proteinExistence type="inferred from homology"/>
<feature type="binding site" evidence="15">
    <location>
        <position position="241"/>
    </location>
    <ligand>
        <name>Ca(2+)</name>
        <dbReference type="ChEBI" id="CHEBI:29108"/>
        <label>2</label>
    </ligand>
</feature>
<comment type="catalytic activity">
    <reaction evidence="1 18">
        <text>2 a phenolic donor + H2O2 = 2 a phenolic radical donor + 2 H2O</text>
        <dbReference type="Rhea" id="RHEA:56136"/>
        <dbReference type="ChEBI" id="CHEBI:15377"/>
        <dbReference type="ChEBI" id="CHEBI:16240"/>
        <dbReference type="ChEBI" id="CHEBI:139520"/>
        <dbReference type="ChEBI" id="CHEBI:139521"/>
        <dbReference type="EC" id="1.11.1.7"/>
    </reaction>
</comment>
<keyword evidence="5 18" id="KW-0575">Peroxidase</keyword>
<evidence type="ECO:0000256" key="1">
    <source>
        <dbReference type="ARBA" id="ARBA00000189"/>
    </source>
</evidence>
<feature type="binding site" evidence="15">
    <location>
        <position position="246"/>
    </location>
    <ligand>
        <name>Ca(2+)</name>
        <dbReference type="ChEBI" id="CHEBI:29108"/>
        <label>2</label>
    </ligand>
</feature>
<dbReference type="eggNOG" id="ENOG502QQ5N">
    <property type="taxonomic scope" value="Eukaryota"/>
</dbReference>
<dbReference type="Proteomes" id="UP000029981">
    <property type="component" value="Chromosome 6"/>
</dbReference>
<dbReference type="Pfam" id="PF00141">
    <property type="entry name" value="peroxidase"/>
    <property type="match status" value="1"/>
</dbReference>
<comment type="similarity">
    <text evidence="18">Belongs to the peroxidase family. Classical plant (class III) peroxidase subfamily.</text>
</comment>
<comment type="similarity">
    <text evidence="3">Belongs to the peroxidase family. Ascorbate peroxidase subfamily.</text>
</comment>
<dbReference type="PRINTS" id="PR00461">
    <property type="entry name" value="PLPEROXIDASE"/>
</dbReference>
<dbReference type="OrthoDB" id="2113341at2759"/>
<evidence type="ECO:0000256" key="12">
    <source>
        <dbReference type="ARBA" id="ARBA00023180"/>
    </source>
</evidence>
<feature type="site" description="Transition state stabilizer" evidence="16">
    <location>
        <position position="62"/>
    </location>
</feature>
<evidence type="ECO:0000256" key="4">
    <source>
        <dbReference type="ARBA" id="ARBA00012313"/>
    </source>
</evidence>
<reference evidence="20 21" key="2">
    <citation type="journal article" date="2009" name="PLoS ONE">
        <title>An integrated genetic and cytogenetic map of the cucumber genome.</title>
        <authorList>
            <person name="Ren Y."/>
            <person name="Zhang Z."/>
            <person name="Liu J."/>
            <person name="Staub J.E."/>
            <person name="Han Y."/>
            <person name="Cheng Z."/>
            <person name="Li X."/>
            <person name="Lu J."/>
            <person name="Miao H."/>
            <person name="Kang H."/>
            <person name="Xie B."/>
            <person name="Gu X."/>
            <person name="Wang X."/>
            <person name="Du Y."/>
            <person name="Jin W."/>
            <person name="Huang S."/>
        </authorList>
    </citation>
    <scope>NUCLEOTIDE SEQUENCE [LARGE SCALE GENOMIC DNA]</scope>
    <source>
        <strain evidence="21">cv. 9930</strain>
    </source>
</reference>
<dbReference type="SMR" id="A0A0A0KBY2"/>
<dbReference type="PRINTS" id="PR00458">
    <property type="entry name" value="PEROXIDASE"/>
</dbReference>
<evidence type="ECO:0000256" key="9">
    <source>
        <dbReference type="ARBA" id="ARBA00023002"/>
    </source>
</evidence>
<evidence type="ECO:0000256" key="8">
    <source>
        <dbReference type="ARBA" id="ARBA00022837"/>
    </source>
</evidence>
<dbReference type="GO" id="GO:0042744">
    <property type="term" value="P:hydrogen peroxide catabolic process"/>
    <property type="evidence" value="ECO:0007669"/>
    <property type="project" value="UniProtKB-KW"/>
</dbReference>
<evidence type="ECO:0000256" key="5">
    <source>
        <dbReference type="ARBA" id="ARBA00022559"/>
    </source>
</evidence>
<evidence type="ECO:0000256" key="14">
    <source>
        <dbReference type="PIRSR" id="PIRSR600823-2"/>
    </source>
</evidence>
<keyword evidence="18" id="KW-0964">Secreted</keyword>
<dbReference type="InterPro" id="IPR010255">
    <property type="entry name" value="Haem_peroxidase_sf"/>
</dbReference>
<dbReference type="InterPro" id="IPR002016">
    <property type="entry name" value="Haem_peroxidase"/>
</dbReference>
<keyword evidence="6 18" id="KW-0349">Heme</keyword>
<keyword evidence="11 17" id="KW-1015">Disulfide bond</keyword>
<feature type="disulfide bond" evidence="17">
    <location>
        <begin position="35"/>
        <end position="115"/>
    </location>
</feature>
<feature type="binding site" evidence="15">
    <location>
        <position position="239"/>
    </location>
    <ligand>
        <name>Ca(2+)</name>
        <dbReference type="ChEBI" id="CHEBI:29108"/>
        <label>2</label>
    </ligand>
</feature>
<dbReference type="InterPro" id="IPR033905">
    <property type="entry name" value="Secretory_peroxidase"/>
</dbReference>
<feature type="chain" id="PRO_5005108471" description="Peroxidase" evidence="18">
    <location>
        <begin position="25"/>
        <end position="320"/>
    </location>
</feature>
<dbReference type="InterPro" id="IPR019793">
    <property type="entry name" value="Peroxidases_heam-ligand_BS"/>
</dbReference>
<reference evidence="20 21" key="3">
    <citation type="journal article" date="2010" name="BMC Genomics">
        <title>Transcriptome sequencing and comparative analysis of cucumber flowers with different sex types.</title>
        <authorList>
            <person name="Guo S."/>
            <person name="Zheng Y."/>
            <person name="Joung J.G."/>
            <person name="Liu S."/>
            <person name="Zhang Z."/>
            <person name="Crasta O.R."/>
            <person name="Sobral B.W."/>
            <person name="Xu Y."/>
            <person name="Huang S."/>
            <person name="Fei Z."/>
        </authorList>
    </citation>
    <scope>NUCLEOTIDE SEQUENCE [LARGE SCALE GENOMIC DNA]</scope>
    <source>
        <strain evidence="21">cv. 9930</strain>
    </source>
</reference>
<dbReference type="GO" id="GO:0004601">
    <property type="term" value="F:peroxidase activity"/>
    <property type="evidence" value="ECO:0000318"/>
    <property type="project" value="GO_Central"/>
</dbReference>
<dbReference type="InterPro" id="IPR000823">
    <property type="entry name" value="Peroxidase_pln"/>
</dbReference>
<dbReference type="FunFam" id="1.10.520.10:FF:000009">
    <property type="entry name" value="Peroxidase"/>
    <property type="match status" value="1"/>
</dbReference>
<dbReference type="PROSITE" id="PS00435">
    <property type="entry name" value="PEROXIDASE_1"/>
    <property type="match status" value="1"/>
</dbReference>
<keyword evidence="21" id="KW-1185">Reference proteome</keyword>
<feature type="binding site" evidence="15">
    <location>
        <position position="72"/>
    </location>
    <ligand>
        <name>Ca(2+)</name>
        <dbReference type="ChEBI" id="CHEBI:29108"/>
        <label>1</label>
    </ligand>
</feature>
<evidence type="ECO:0000256" key="6">
    <source>
        <dbReference type="ARBA" id="ARBA00022617"/>
    </source>
</evidence>
<evidence type="ECO:0000256" key="18">
    <source>
        <dbReference type="RuleBase" id="RU362060"/>
    </source>
</evidence>
<dbReference type="InterPro" id="IPR019794">
    <property type="entry name" value="Peroxidases_AS"/>
</dbReference>
<evidence type="ECO:0000256" key="17">
    <source>
        <dbReference type="PIRSR" id="PIRSR600823-5"/>
    </source>
</evidence>
<evidence type="ECO:0000313" key="21">
    <source>
        <dbReference type="Proteomes" id="UP000029981"/>
    </source>
</evidence>
<dbReference type="FunFam" id="1.10.420.10:FF:000001">
    <property type="entry name" value="Peroxidase"/>
    <property type="match status" value="1"/>
</dbReference>
<feature type="binding site" evidence="15">
    <location>
        <position position="70"/>
    </location>
    <ligand>
        <name>Ca(2+)</name>
        <dbReference type="ChEBI" id="CHEBI:29108"/>
        <label>1</label>
    </ligand>
</feature>
<keyword evidence="7 15" id="KW-0479">Metal-binding</keyword>